<reference evidence="7 8" key="1">
    <citation type="submission" date="2024-09" db="EMBL/GenBank/DDBJ databases">
        <authorList>
            <person name="Sun Q."/>
            <person name="Mori K."/>
        </authorList>
    </citation>
    <scope>NUCLEOTIDE SEQUENCE [LARGE SCALE GENOMIC DNA]</scope>
    <source>
        <strain evidence="7 8">CCM 8677</strain>
    </source>
</reference>
<dbReference type="InterPro" id="IPR043461">
    <property type="entry name" value="LpxH-like"/>
</dbReference>
<name>A0ABV6IGP9_9BURK</name>
<dbReference type="Pfam" id="PF00149">
    <property type="entry name" value="Metallophos"/>
    <property type="match status" value="1"/>
</dbReference>
<protein>
    <submittedName>
        <fullName evidence="7">Metallophosphoesterase</fullName>
    </submittedName>
</protein>
<keyword evidence="1" id="KW-1003">Cell membrane</keyword>
<dbReference type="PANTHER" id="PTHR34990:SF2">
    <property type="entry name" value="BLL8164 PROTEIN"/>
    <property type="match status" value="1"/>
</dbReference>
<accession>A0ABV6IGP9</accession>
<evidence type="ECO:0000256" key="1">
    <source>
        <dbReference type="ARBA" id="ARBA00022475"/>
    </source>
</evidence>
<comment type="caution">
    <text evidence="7">The sequence shown here is derived from an EMBL/GenBank/DDBJ whole genome shotgun (WGS) entry which is preliminary data.</text>
</comment>
<organism evidence="7 8">
    <name type="scientific">Undibacterium danionis</name>
    <dbReference type="NCBI Taxonomy" id="1812100"/>
    <lineage>
        <taxon>Bacteria</taxon>
        <taxon>Pseudomonadati</taxon>
        <taxon>Pseudomonadota</taxon>
        <taxon>Betaproteobacteria</taxon>
        <taxon>Burkholderiales</taxon>
        <taxon>Oxalobacteraceae</taxon>
        <taxon>Undibacterium</taxon>
    </lineage>
</organism>
<evidence type="ECO:0000256" key="3">
    <source>
        <dbReference type="ARBA" id="ARBA00022723"/>
    </source>
</evidence>
<keyword evidence="3" id="KW-0479">Metal-binding</keyword>
<proteinExistence type="predicted"/>
<evidence type="ECO:0000259" key="6">
    <source>
        <dbReference type="Pfam" id="PF00149"/>
    </source>
</evidence>
<evidence type="ECO:0000256" key="4">
    <source>
        <dbReference type="ARBA" id="ARBA00023136"/>
    </source>
</evidence>
<dbReference type="RefSeq" id="WP_390213555.1">
    <property type="nucleotide sequence ID" value="NZ_JBHLXJ010000015.1"/>
</dbReference>
<keyword evidence="4" id="KW-0472">Membrane</keyword>
<evidence type="ECO:0000256" key="2">
    <source>
        <dbReference type="ARBA" id="ARBA00022519"/>
    </source>
</evidence>
<feature type="domain" description="Calcineurin-like phosphoesterase" evidence="6">
    <location>
        <begin position="11"/>
        <end position="197"/>
    </location>
</feature>
<sequence>MKPTLQFDQLYIVSDLHFGGEPGFQIFGSQAEMIWLIQHLTQLDSDKQIGLVINGDFIDFLAEAPSRHFDPDGALKKLERIALHDPTFSPIFSELKNFLNTANRKLIINLGNHDLELTLPWVRERLIEILTDNHEPSRARLSMVFDGSGVLANVGNKSVLCVHGNEVDAWNPADFEKLRQISRDYQFGRPVDNWIPNAGSKMVIDVMNPVKRNYPFVDLLKPEAEGVVPTLLACDPKQLSNLDSVLGLASAAGSWLQTKISKPRGMLGEERESAPIAGSAAANTTGLTQALISRQFPTNGASAASSNNDASNMLLAVEQQTLEGVNPLQLVQGQQSEQLGGVGAFINWLKNKPASEVLREALDKLDKDRSFDPTASDDTFTSLDKEIQGNIDFLVAGHTHLERALKRQKGNGYYFNSGTWARLIKIEPETRQSPEKFKALFDILKNGTMAKLDATPGLISKFCTVVAIVDDGNGVMGELRHVASTGFKAVANSQLRSN</sequence>
<dbReference type="InterPro" id="IPR029052">
    <property type="entry name" value="Metallo-depent_PP-like"/>
</dbReference>
<evidence type="ECO:0000256" key="5">
    <source>
        <dbReference type="ARBA" id="ARBA00023211"/>
    </source>
</evidence>
<evidence type="ECO:0000313" key="8">
    <source>
        <dbReference type="Proteomes" id="UP001589844"/>
    </source>
</evidence>
<dbReference type="PANTHER" id="PTHR34990">
    <property type="entry name" value="UDP-2,3-DIACYLGLUCOSAMINE HYDROLASE-RELATED"/>
    <property type="match status" value="1"/>
</dbReference>
<dbReference type="EMBL" id="JBHLXJ010000015">
    <property type="protein sequence ID" value="MFC0351003.1"/>
    <property type="molecule type" value="Genomic_DNA"/>
</dbReference>
<dbReference type="InterPro" id="IPR004843">
    <property type="entry name" value="Calcineurin-like_PHP"/>
</dbReference>
<evidence type="ECO:0000313" key="7">
    <source>
        <dbReference type="EMBL" id="MFC0351003.1"/>
    </source>
</evidence>
<keyword evidence="8" id="KW-1185">Reference proteome</keyword>
<gene>
    <name evidence="7" type="ORF">ACFFJH_14390</name>
</gene>
<keyword evidence="5" id="KW-0464">Manganese</keyword>
<dbReference type="Proteomes" id="UP001589844">
    <property type="component" value="Unassembled WGS sequence"/>
</dbReference>
<dbReference type="SUPFAM" id="SSF56300">
    <property type="entry name" value="Metallo-dependent phosphatases"/>
    <property type="match status" value="1"/>
</dbReference>
<keyword evidence="2" id="KW-0997">Cell inner membrane</keyword>